<evidence type="ECO:0000313" key="4">
    <source>
        <dbReference type="Proteomes" id="UP000596742"/>
    </source>
</evidence>
<feature type="compositionally biased region" description="Basic and acidic residues" evidence="1">
    <location>
        <begin position="41"/>
        <end position="53"/>
    </location>
</feature>
<reference evidence="2" key="1">
    <citation type="submission" date="2018-11" db="EMBL/GenBank/DDBJ databases">
        <authorList>
            <person name="Alioto T."/>
            <person name="Alioto T."/>
        </authorList>
    </citation>
    <scope>NUCLEOTIDE SEQUENCE</scope>
</reference>
<dbReference type="Proteomes" id="UP000596742">
    <property type="component" value="Unassembled WGS sequence"/>
</dbReference>
<gene>
    <name evidence="2" type="ORF">MGAL_10B027158</name>
    <name evidence="3" type="ORF">MGAL_10B087924</name>
</gene>
<dbReference type="InterPro" id="IPR011009">
    <property type="entry name" value="Kinase-like_dom_sf"/>
</dbReference>
<accession>A0A8B6DDT5</accession>
<dbReference type="Gene3D" id="1.10.510.10">
    <property type="entry name" value="Transferase(Phosphotransferase) domain 1"/>
    <property type="match status" value="1"/>
</dbReference>
<evidence type="ECO:0000313" key="2">
    <source>
        <dbReference type="EMBL" id="VDI17196.1"/>
    </source>
</evidence>
<name>A0A8B6DDT5_MYTGA</name>
<dbReference type="EMBL" id="UYJE01006071">
    <property type="protein sequence ID" value="VDI42816.1"/>
    <property type="molecule type" value="Genomic_DNA"/>
</dbReference>
<organism evidence="2 4">
    <name type="scientific">Mytilus galloprovincialis</name>
    <name type="common">Mediterranean mussel</name>
    <dbReference type="NCBI Taxonomy" id="29158"/>
    <lineage>
        <taxon>Eukaryota</taxon>
        <taxon>Metazoa</taxon>
        <taxon>Spiralia</taxon>
        <taxon>Lophotrochozoa</taxon>
        <taxon>Mollusca</taxon>
        <taxon>Bivalvia</taxon>
        <taxon>Autobranchia</taxon>
        <taxon>Pteriomorphia</taxon>
        <taxon>Mytilida</taxon>
        <taxon>Mytiloidea</taxon>
        <taxon>Mytilidae</taxon>
        <taxon>Mytilinae</taxon>
        <taxon>Mytilus</taxon>
    </lineage>
</organism>
<dbReference type="EMBL" id="UYJE01003184">
    <property type="protein sequence ID" value="VDI17196.1"/>
    <property type="molecule type" value="Genomic_DNA"/>
</dbReference>
<comment type="caution">
    <text evidence="2">The sequence shown here is derived from an EMBL/GenBank/DDBJ whole genome shotgun (WGS) entry which is preliminary data.</text>
</comment>
<keyword evidence="4" id="KW-1185">Reference proteome</keyword>
<evidence type="ECO:0000313" key="3">
    <source>
        <dbReference type="EMBL" id="VDI42816.1"/>
    </source>
</evidence>
<dbReference type="SUPFAM" id="SSF56112">
    <property type="entry name" value="Protein kinase-like (PK-like)"/>
    <property type="match status" value="1"/>
</dbReference>
<evidence type="ECO:0000256" key="1">
    <source>
        <dbReference type="SAM" id="MobiDB-lite"/>
    </source>
</evidence>
<feature type="region of interest" description="Disordered" evidence="1">
    <location>
        <begin position="24"/>
        <end position="68"/>
    </location>
</feature>
<sequence>MAENKSFIEEKTWTQSCKIQEKENAENYELENKGGNPDKNNAGDKEEKNRCDEDKENEDDEGEDNDCDWMTKEEEERKIIQCLKEIASRCTHANPKKRPTSYEVLDMLYKVYEPPKEPWSFKSFCQSLCQAENYEDYENSTLDTPVPK</sequence>
<feature type="compositionally biased region" description="Acidic residues" evidence="1">
    <location>
        <begin position="54"/>
        <end position="67"/>
    </location>
</feature>
<dbReference type="OrthoDB" id="6432758at2759"/>
<dbReference type="AlphaFoldDB" id="A0A8B6DDT5"/>
<proteinExistence type="predicted"/>
<protein>
    <submittedName>
        <fullName evidence="2">Uncharacterized protein</fullName>
    </submittedName>
</protein>